<evidence type="ECO:0000256" key="1">
    <source>
        <dbReference type="SAM" id="SignalP"/>
    </source>
</evidence>
<dbReference type="InterPro" id="IPR026906">
    <property type="entry name" value="LRR_5"/>
</dbReference>
<dbReference type="RefSeq" id="WP_249309058.1">
    <property type="nucleotide sequence ID" value="NZ_JACRSZ010000012.1"/>
</dbReference>
<feature type="chain" id="PRO_5047091494" evidence="1">
    <location>
        <begin position="23"/>
        <end position="972"/>
    </location>
</feature>
<name>A0ABR7NDK6_9FIRM</name>
<dbReference type="Proteomes" id="UP000657421">
    <property type="component" value="Unassembled WGS sequence"/>
</dbReference>
<dbReference type="PANTHER" id="PTHR45661:SF3">
    <property type="entry name" value="IG-LIKE DOMAIN-CONTAINING PROTEIN"/>
    <property type="match status" value="1"/>
</dbReference>
<feature type="signal peptide" evidence="1">
    <location>
        <begin position="1"/>
        <end position="22"/>
    </location>
</feature>
<dbReference type="EMBL" id="JACRSZ010000012">
    <property type="protein sequence ID" value="MBC8573763.1"/>
    <property type="molecule type" value="Genomic_DNA"/>
</dbReference>
<reference evidence="2 3" key="1">
    <citation type="submission" date="2020-08" db="EMBL/GenBank/DDBJ databases">
        <title>Genome public.</title>
        <authorList>
            <person name="Liu C."/>
            <person name="Sun Q."/>
        </authorList>
    </citation>
    <scope>NUCLEOTIDE SEQUENCE [LARGE SCALE GENOMIC DNA]</scope>
    <source>
        <strain evidence="2 3">NSJ-46</strain>
    </source>
</reference>
<keyword evidence="1" id="KW-0732">Signal</keyword>
<dbReference type="Pfam" id="PF13306">
    <property type="entry name" value="LRR_5"/>
    <property type="match status" value="4"/>
</dbReference>
<keyword evidence="3" id="KW-1185">Reference proteome</keyword>
<protein>
    <submittedName>
        <fullName evidence="2">Leucine-rich repeat protein</fullName>
    </submittedName>
</protein>
<evidence type="ECO:0000313" key="2">
    <source>
        <dbReference type="EMBL" id="MBC8573763.1"/>
    </source>
</evidence>
<comment type="caution">
    <text evidence="2">The sequence shown here is derived from an EMBL/GenBank/DDBJ whole genome shotgun (WGS) entry which is preliminary data.</text>
</comment>
<dbReference type="InterPro" id="IPR053139">
    <property type="entry name" value="Surface_bspA-like"/>
</dbReference>
<organism evidence="2 3">
    <name type="scientific">Jingyaoa shaoxingensis</name>
    <dbReference type="NCBI Taxonomy" id="2763671"/>
    <lineage>
        <taxon>Bacteria</taxon>
        <taxon>Bacillati</taxon>
        <taxon>Bacillota</taxon>
        <taxon>Clostridia</taxon>
        <taxon>Lachnospirales</taxon>
        <taxon>Lachnospiraceae</taxon>
        <taxon>Jingyaoa</taxon>
    </lineage>
</organism>
<accession>A0ABR7NDK6</accession>
<dbReference type="SUPFAM" id="SSF52058">
    <property type="entry name" value="L domain-like"/>
    <property type="match status" value="3"/>
</dbReference>
<sequence length="972" mass="107261">MMKKTCWLFMILILLSGVCVSAEETIWNFDSEAYTLREYMGTDTNVVVPDTLDGVPVKVLYMSCLGSSDTLTSVVLPDSVTVLRNGALSFCENLTQITLSENLISIGRGCLGSNHAMTEITIPASVCYMRGDALGFCFNMQKIVFEGACPIFYSQALRALPDDVVVYVPNDQLEAYKKVFEENDLLLEIQPSGKPAVLHTPDEYLDTENLIFDPETGTITGYEGTNARLTIPETIDGVPVKSIGKRAFAFHDILSYLTLPEGLEEIEDEAFTDVQTLYYVEFPSTLKRIGDYAFRGYGGDDLNLPEGLEYIGEGAFIYTAPTQDLIIPEGVKEIGPSAFASMVWTSNVFLPSTLEKLDEECFKNASLTYVYMDGKTLPEIADTAFAECSNLRDIDLNEYCTKQQMLDVQEIVDAQGLECRVWRNQNTETVAAHFSTVENPDDPNTLYISGYEEDLPKVRSYGTYSDDEKEWKITGIADGALKGDQTITYFAVNHNDLFTYIGKEAFAESIVEHVDLFDSVTTIGAEAFRDCTELKEITIPASVTEIGENAFAGCSGLTQVNILCDVGLLPEGAFAGCENLTEATVMTGSIPARLFEGSGLTTLHMGDSVTAIGARAFAGTSLNEFIIPTNIPVNGESLEGVSPECIRVSADATDEQVAEWAAVLDYPWYDTLHRVGEESSLIKMPYEPLAEDNFEFDPDTRTITAYTGTAVDVIIPRTIDGIPVENISYNAFECARDYLTSEMATNQEEGDWIPMRCLILPETLKSIEDSAFMDCHDLETVICYAPLENTNNGVFQELQGLKTVIFVNGVRQMDNYLFNYCKNLKTVWCKNQVDRIGMQCFGVTGLEQICVNAKDIDYSAFIGSESLKEIHIRSGVERLNLTAFGMLSGIETICLEGIDPNVLETDWVNLENSSVTILVPEDTTDEQMQLLAQKFQGSAIITDASQVKRGTCQMPENPMPDIAEILSAYGLS</sequence>
<dbReference type="Gene3D" id="3.80.10.10">
    <property type="entry name" value="Ribonuclease Inhibitor"/>
    <property type="match status" value="4"/>
</dbReference>
<dbReference type="InterPro" id="IPR032675">
    <property type="entry name" value="LRR_dom_sf"/>
</dbReference>
<proteinExistence type="predicted"/>
<dbReference type="PANTHER" id="PTHR45661">
    <property type="entry name" value="SURFACE ANTIGEN"/>
    <property type="match status" value="1"/>
</dbReference>
<evidence type="ECO:0000313" key="3">
    <source>
        <dbReference type="Proteomes" id="UP000657421"/>
    </source>
</evidence>
<gene>
    <name evidence="2" type="ORF">H8716_11815</name>
</gene>